<comment type="caution">
    <text evidence="1">The sequence shown here is derived from an EMBL/GenBank/DDBJ whole genome shotgun (WGS) entry which is preliminary data.</text>
</comment>
<reference evidence="1" key="1">
    <citation type="journal article" date="2021" name="Proc. Natl. Acad. Sci. U.S.A.">
        <title>Global biogeography of chemosynthetic symbionts reveals both localized and globally distributed symbiont groups. .</title>
        <authorList>
            <person name="Osvatic J.T."/>
            <person name="Wilkins L.G.E."/>
            <person name="Leibrecht L."/>
            <person name="Leray M."/>
            <person name="Zauner S."/>
            <person name="Polzin J."/>
            <person name="Camacho Y."/>
            <person name="Gros O."/>
            <person name="van Gils J.A."/>
            <person name="Eisen J.A."/>
            <person name="Petersen J.M."/>
            <person name="Yuen B."/>
        </authorList>
    </citation>
    <scope>NUCLEOTIDE SEQUENCE</scope>
    <source>
        <strain evidence="1">MAGclacostrist055</strain>
    </source>
</reference>
<sequence>MNLIDRFNSFAADFEACIVDDRWDRLEKHFAENATYWNVGGSDPKIKGRHSIIKFLKNDVSNNDRKFDSRRLQAITEPIVVGDKLSRNWRCTYKLSGAPDLVVEGEARYIFEGELIQSMEEEITPAAMERYLAWMDNYASRLGD</sequence>
<evidence type="ECO:0008006" key="3">
    <source>
        <dbReference type="Google" id="ProtNLM"/>
    </source>
</evidence>
<accession>A0A9E4NM50</accession>
<name>A0A9E4NM50_9GAMM</name>
<evidence type="ECO:0000313" key="2">
    <source>
        <dbReference type="Proteomes" id="UP000886674"/>
    </source>
</evidence>
<gene>
    <name evidence="1" type="ORF">JAY77_14190</name>
</gene>
<proteinExistence type="predicted"/>
<evidence type="ECO:0000313" key="1">
    <source>
        <dbReference type="EMBL" id="MCG7979280.1"/>
    </source>
</evidence>
<dbReference type="Proteomes" id="UP000886674">
    <property type="component" value="Unassembled WGS sequence"/>
</dbReference>
<dbReference type="EMBL" id="JAEPCR010000059">
    <property type="protein sequence ID" value="MCG7979280.1"/>
    <property type="molecule type" value="Genomic_DNA"/>
</dbReference>
<dbReference type="SUPFAM" id="SSF54427">
    <property type="entry name" value="NTF2-like"/>
    <property type="match status" value="1"/>
</dbReference>
<dbReference type="InterPro" id="IPR032710">
    <property type="entry name" value="NTF2-like_dom_sf"/>
</dbReference>
<dbReference type="Gene3D" id="3.10.450.50">
    <property type="match status" value="1"/>
</dbReference>
<organism evidence="1 2">
    <name type="scientific">Candidatus Thiodiazotropha taylori</name>
    <dbReference type="NCBI Taxonomy" id="2792791"/>
    <lineage>
        <taxon>Bacteria</taxon>
        <taxon>Pseudomonadati</taxon>
        <taxon>Pseudomonadota</taxon>
        <taxon>Gammaproteobacteria</taxon>
        <taxon>Chromatiales</taxon>
        <taxon>Sedimenticolaceae</taxon>
        <taxon>Candidatus Thiodiazotropha</taxon>
    </lineage>
</organism>
<dbReference type="AlphaFoldDB" id="A0A9E4NM50"/>
<protein>
    <recommendedName>
        <fullName evidence="3">SnoaL-like domain-containing protein</fullName>
    </recommendedName>
</protein>